<evidence type="ECO:0000256" key="1">
    <source>
        <dbReference type="SAM" id="MobiDB-lite"/>
    </source>
</evidence>
<feature type="region of interest" description="Disordered" evidence="1">
    <location>
        <begin position="68"/>
        <end position="123"/>
    </location>
</feature>
<evidence type="ECO:0000313" key="3">
    <source>
        <dbReference type="Proteomes" id="UP000299102"/>
    </source>
</evidence>
<comment type="caution">
    <text evidence="2">The sequence shown here is derived from an EMBL/GenBank/DDBJ whole genome shotgun (WGS) entry which is preliminary data.</text>
</comment>
<dbReference type="AlphaFoldDB" id="A0A4C1VDD4"/>
<sequence>MYTVVNSTIEPSEKGVAHSLAHDNASPHCTHYYLWTVYIYSIAWYKTGSSVFSPALLRKQIKSIVKRLNSRDDTEEEKRSGSQTGVELRPETSEPQLTLKEGLQLKIDKSMKSRDPEVQLQNE</sequence>
<evidence type="ECO:0000313" key="2">
    <source>
        <dbReference type="EMBL" id="GBP36861.1"/>
    </source>
</evidence>
<proteinExistence type="predicted"/>
<organism evidence="2 3">
    <name type="scientific">Eumeta variegata</name>
    <name type="common">Bagworm moth</name>
    <name type="synonym">Eumeta japonica</name>
    <dbReference type="NCBI Taxonomy" id="151549"/>
    <lineage>
        <taxon>Eukaryota</taxon>
        <taxon>Metazoa</taxon>
        <taxon>Ecdysozoa</taxon>
        <taxon>Arthropoda</taxon>
        <taxon>Hexapoda</taxon>
        <taxon>Insecta</taxon>
        <taxon>Pterygota</taxon>
        <taxon>Neoptera</taxon>
        <taxon>Endopterygota</taxon>
        <taxon>Lepidoptera</taxon>
        <taxon>Glossata</taxon>
        <taxon>Ditrysia</taxon>
        <taxon>Tineoidea</taxon>
        <taxon>Psychidae</taxon>
        <taxon>Oiketicinae</taxon>
        <taxon>Eumeta</taxon>
    </lineage>
</organism>
<protein>
    <submittedName>
        <fullName evidence="2">Uncharacterized protein</fullName>
    </submittedName>
</protein>
<dbReference type="Proteomes" id="UP000299102">
    <property type="component" value="Unassembled WGS sequence"/>
</dbReference>
<dbReference type="OrthoDB" id="8124016at2759"/>
<gene>
    <name evidence="2" type="ORF">EVAR_96108_1</name>
</gene>
<dbReference type="EMBL" id="BGZK01000324">
    <property type="protein sequence ID" value="GBP36861.1"/>
    <property type="molecule type" value="Genomic_DNA"/>
</dbReference>
<keyword evidence="3" id="KW-1185">Reference proteome</keyword>
<reference evidence="2 3" key="1">
    <citation type="journal article" date="2019" name="Commun. Biol.">
        <title>The bagworm genome reveals a unique fibroin gene that provides high tensile strength.</title>
        <authorList>
            <person name="Kono N."/>
            <person name="Nakamura H."/>
            <person name="Ohtoshi R."/>
            <person name="Tomita M."/>
            <person name="Numata K."/>
            <person name="Arakawa K."/>
        </authorList>
    </citation>
    <scope>NUCLEOTIDE SEQUENCE [LARGE SCALE GENOMIC DNA]</scope>
</reference>
<feature type="compositionally biased region" description="Basic and acidic residues" evidence="1">
    <location>
        <begin position="69"/>
        <end position="80"/>
    </location>
</feature>
<feature type="compositionally biased region" description="Basic and acidic residues" evidence="1">
    <location>
        <begin position="106"/>
        <end position="117"/>
    </location>
</feature>
<accession>A0A4C1VDD4</accession>
<name>A0A4C1VDD4_EUMVA</name>